<feature type="transmembrane region" description="Helical" evidence="8">
    <location>
        <begin position="99"/>
        <end position="122"/>
    </location>
</feature>
<dbReference type="AlphaFoldDB" id="A0A100JRF8"/>
<dbReference type="Proteomes" id="UP000067448">
    <property type="component" value="Unassembled WGS sequence"/>
</dbReference>
<dbReference type="RefSeq" id="WP_267892325.1">
    <property type="nucleotide sequence ID" value="NZ_BCMM01000022.1"/>
</dbReference>
<keyword evidence="3" id="KW-0813">Transport</keyword>
<evidence type="ECO:0000313" key="9">
    <source>
        <dbReference type="EMBL" id="GAQ64324.1"/>
    </source>
</evidence>
<reference evidence="10" key="1">
    <citation type="submission" date="2015-11" db="EMBL/GenBank/DDBJ databases">
        <authorList>
            <consortium name="Cross-ministerial Strategic Innovation Promotion Program (SIP) consortium"/>
            <person name="Tomihama T."/>
            <person name="Ikenaga M."/>
            <person name="Sakai M."/>
            <person name="Okubo T."/>
            <person name="Ikeda S."/>
        </authorList>
    </citation>
    <scope>NUCLEOTIDE SEQUENCE [LARGE SCALE GENOMIC DNA]</scope>
    <source>
        <strain evidence="10">S58</strain>
    </source>
</reference>
<dbReference type="GO" id="GO:0022857">
    <property type="term" value="F:transmembrane transporter activity"/>
    <property type="evidence" value="ECO:0007669"/>
    <property type="project" value="InterPro"/>
</dbReference>
<evidence type="ECO:0000256" key="7">
    <source>
        <dbReference type="ARBA" id="ARBA00023136"/>
    </source>
</evidence>
<gene>
    <name evidence="9" type="primary">yfhA_2</name>
    <name evidence="9" type="ORF">SsS58_04717</name>
</gene>
<protein>
    <submittedName>
        <fullName evidence="9">Putative siderophore transport system permease protein</fullName>
    </submittedName>
</protein>
<dbReference type="PANTHER" id="PTHR30472:SF37">
    <property type="entry name" value="FE(3+) DICITRATE TRANSPORT SYSTEM PERMEASE PROTEIN FECD-RELATED"/>
    <property type="match status" value="1"/>
</dbReference>
<evidence type="ECO:0000256" key="1">
    <source>
        <dbReference type="ARBA" id="ARBA00004651"/>
    </source>
</evidence>
<dbReference type="SUPFAM" id="SSF81345">
    <property type="entry name" value="ABC transporter involved in vitamin B12 uptake, BtuC"/>
    <property type="match status" value="1"/>
</dbReference>
<dbReference type="Pfam" id="PF01032">
    <property type="entry name" value="FecCD"/>
    <property type="match status" value="1"/>
</dbReference>
<keyword evidence="4" id="KW-1003">Cell membrane</keyword>
<reference evidence="9 10" key="2">
    <citation type="journal article" date="2016" name="Genome Announc.">
        <title>Draft Genome Sequences of Streptomyces scabiei S58, Streptomyces turgidiscabies T45, and Streptomyces acidiscabies a10, the Pathogens of Potato Common Scab, Isolated in Japan.</title>
        <authorList>
            <person name="Tomihama T."/>
            <person name="Nishi Y."/>
            <person name="Sakai M."/>
            <person name="Ikenaga M."/>
            <person name="Okubo T."/>
            <person name="Ikeda S."/>
        </authorList>
    </citation>
    <scope>NUCLEOTIDE SEQUENCE [LARGE SCALE GENOMIC DNA]</scope>
    <source>
        <strain evidence="9 10">S58</strain>
    </source>
</reference>
<name>A0A100JRF8_STRSC</name>
<comment type="caution">
    <text evidence="9">The sequence shown here is derived from an EMBL/GenBank/DDBJ whole genome shotgun (WGS) entry which is preliminary data.</text>
</comment>
<comment type="subcellular location">
    <subcellularLocation>
        <location evidence="1">Cell membrane</location>
        <topology evidence="1">Multi-pass membrane protein</topology>
    </subcellularLocation>
</comment>
<evidence type="ECO:0000313" key="10">
    <source>
        <dbReference type="Proteomes" id="UP000067448"/>
    </source>
</evidence>
<evidence type="ECO:0000256" key="5">
    <source>
        <dbReference type="ARBA" id="ARBA00022692"/>
    </source>
</evidence>
<comment type="similarity">
    <text evidence="2">Belongs to the binding-protein-dependent transport system permease family. FecCD subfamily.</text>
</comment>
<dbReference type="InterPro" id="IPR037294">
    <property type="entry name" value="ABC_BtuC-like"/>
</dbReference>
<evidence type="ECO:0000256" key="2">
    <source>
        <dbReference type="ARBA" id="ARBA00007935"/>
    </source>
</evidence>
<dbReference type="PANTHER" id="PTHR30472">
    <property type="entry name" value="FERRIC ENTEROBACTIN TRANSPORT SYSTEM PERMEASE PROTEIN"/>
    <property type="match status" value="1"/>
</dbReference>
<accession>A0A100JRF8</accession>
<organism evidence="9 10">
    <name type="scientific">Streptomyces scabiei</name>
    <dbReference type="NCBI Taxonomy" id="1930"/>
    <lineage>
        <taxon>Bacteria</taxon>
        <taxon>Bacillati</taxon>
        <taxon>Actinomycetota</taxon>
        <taxon>Actinomycetes</taxon>
        <taxon>Kitasatosporales</taxon>
        <taxon>Streptomycetaceae</taxon>
        <taxon>Streptomyces</taxon>
    </lineage>
</organism>
<keyword evidence="7 8" id="KW-0472">Membrane</keyword>
<evidence type="ECO:0000256" key="8">
    <source>
        <dbReference type="SAM" id="Phobius"/>
    </source>
</evidence>
<keyword evidence="6 8" id="KW-1133">Transmembrane helix</keyword>
<sequence>MDGRARLLVRASVKRWFLGWPVRRVCRGRRVSGVGCGRVSVRAVSAVGAAVAPGVRRVRGQTHAEWFGPAGAGAGRSPWGRAGSRVNCSGGLRLRRAGLGFLVLGVLLGATAVASAGTIGFVGPVAPHAARSLVGRRHVRVVPVAVLLGARLVRAADLPGRTVIAPAQLGAGLMTAVIGTPYFLRLLLRTRR</sequence>
<dbReference type="GO" id="GO:0005886">
    <property type="term" value="C:plasma membrane"/>
    <property type="evidence" value="ECO:0007669"/>
    <property type="project" value="UniProtKB-SubCell"/>
</dbReference>
<dbReference type="EMBL" id="BCMM01000022">
    <property type="protein sequence ID" value="GAQ64324.1"/>
    <property type="molecule type" value="Genomic_DNA"/>
</dbReference>
<keyword evidence="5 8" id="KW-0812">Transmembrane</keyword>
<evidence type="ECO:0000256" key="3">
    <source>
        <dbReference type="ARBA" id="ARBA00022448"/>
    </source>
</evidence>
<dbReference type="GO" id="GO:0033214">
    <property type="term" value="P:siderophore-iron import into cell"/>
    <property type="evidence" value="ECO:0007669"/>
    <property type="project" value="TreeGrafter"/>
</dbReference>
<evidence type="ECO:0000256" key="4">
    <source>
        <dbReference type="ARBA" id="ARBA00022475"/>
    </source>
</evidence>
<evidence type="ECO:0000256" key="6">
    <source>
        <dbReference type="ARBA" id="ARBA00022989"/>
    </source>
</evidence>
<reference evidence="10" key="3">
    <citation type="submission" date="2016-02" db="EMBL/GenBank/DDBJ databases">
        <title>Draft genome of pathogenic Streptomyces sp. in Japan.</title>
        <authorList>
            <person name="Tomihama T."/>
            <person name="Ikenaga M."/>
            <person name="Sakai M."/>
            <person name="Okubo T."/>
            <person name="Ikeda S."/>
        </authorList>
    </citation>
    <scope>NUCLEOTIDE SEQUENCE [LARGE SCALE GENOMIC DNA]</scope>
    <source>
        <strain evidence="10">S58</strain>
    </source>
</reference>
<dbReference type="InterPro" id="IPR000522">
    <property type="entry name" value="ABC_transptr_permease_BtuC"/>
</dbReference>
<feature type="transmembrane region" description="Helical" evidence="8">
    <location>
        <begin position="167"/>
        <end position="188"/>
    </location>
</feature>
<dbReference type="Gene3D" id="1.10.3470.10">
    <property type="entry name" value="ABC transporter involved in vitamin B12 uptake, BtuC"/>
    <property type="match status" value="1"/>
</dbReference>
<proteinExistence type="inferred from homology"/>